<dbReference type="Proteomes" id="UP000024837">
    <property type="component" value="Unassembled WGS sequence"/>
</dbReference>
<dbReference type="PROSITE" id="PS00122">
    <property type="entry name" value="CARBOXYLESTERASE_B_1"/>
    <property type="match status" value="1"/>
</dbReference>
<dbReference type="GO" id="GO:0052689">
    <property type="term" value="F:carboxylic ester hydrolase activity"/>
    <property type="evidence" value="ECO:0007669"/>
    <property type="project" value="TreeGrafter"/>
</dbReference>
<dbReference type="InterPro" id="IPR050654">
    <property type="entry name" value="AChE-related_enzymes"/>
</dbReference>
<feature type="domain" description="Carboxylesterase type B" evidence="4">
    <location>
        <begin position="33"/>
        <end position="535"/>
    </location>
</feature>
<proteinExistence type="inferred from homology"/>
<dbReference type="Gene3D" id="3.40.50.1820">
    <property type="entry name" value="alpha/beta hydrolase"/>
    <property type="match status" value="1"/>
</dbReference>
<dbReference type="OrthoDB" id="408631at2759"/>
<evidence type="ECO:0000313" key="6">
    <source>
        <dbReference type="Proteomes" id="UP000024837"/>
    </source>
</evidence>
<dbReference type="HOGENOM" id="CLU_006586_10_6_1"/>
<dbReference type="EMBL" id="KI966406">
    <property type="protein sequence ID" value="EWC48090.1"/>
    <property type="molecule type" value="Genomic_DNA"/>
</dbReference>
<keyword evidence="2 3" id="KW-0378">Hydrolase</keyword>
<feature type="signal peptide" evidence="3">
    <location>
        <begin position="1"/>
        <end position="24"/>
    </location>
</feature>
<evidence type="ECO:0000256" key="1">
    <source>
        <dbReference type="ARBA" id="ARBA00005964"/>
    </source>
</evidence>
<gene>
    <name evidence="5" type="ORF">DRE_02669</name>
</gene>
<name>W7IFZ4_9PEZI</name>
<evidence type="ECO:0000259" key="4">
    <source>
        <dbReference type="Pfam" id="PF00135"/>
    </source>
</evidence>
<accession>W7IFZ4</accession>
<reference evidence="5 6" key="1">
    <citation type="submission" date="2013-05" db="EMBL/GenBank/DDBJ databases">
        <title>Drechslerella stenobrocha genome reveals carnivorous origination and mechanical trapping mechanism of predatory fungi.</title>
        <authorList>
            <person name="Liu X."/>
            <person name="Zhang W."/>
            <person name="Liu K."/>
        </authorList>
    </citation>
    <scope>NUCLEOTIDE SEQUENCE [LARGE SCALE GENOMIC DNA]</scope>
    <source>
        <strain evidence="5 6">248</strain>
    </source>
</reference>
<dbReference type="SUPFAM" id="SSF53474">
    <property type="entry name" value="alpha/beta-Hydrolases"/>
    <property type="match status" value="1"/>
</dbReference>
<feature type="chain" id="PRO_5005151226" description="Carboxylic ester hydrolase" evidence="3">
    <location>
        <begin position="25"/>
        <end position="561"/>
    </location>
</feature>
<organism evidence="5 6">
    <name type="scientific">Drechslerella stenobrocha 248</name>
    <dbReference type="NCBI Taxonomy" id="1043628"/>
    <lineage>
        <taxon>Eukaryota</taxon>
        <taxon>Fungi</taxon>
        <taxon>Dikarya</taxon>
        <taxon>Ascomycota</taxon>
        <taxon>Pezizomycotina</taxon>
        <taxon>Orbiliomycetes</taxon>
        <taxon>Orbiliales</taxon>
        <taxon>Orbiliaceae</taxon>
        <taxon>Drechslerella</taxon>
    </lineage>
</organism>
<dbReference type="ESTHER" id="9pezi-w7ifz4">
    <property type="family name" value="Fungal_carboxylesterase_lipase"/>
</dbReference>
<dbReference type="InterPro" id="IPR019826">
    <property type="entry name" value="Carboxylesterase_B_AS"/>
</dbReference>
<dbReference type="PANTHER" id="PTHR43918">
    <property type="entry name" value="ACETYLCHOLINESTERASE"/>
    <property type="match status" value="1"/>
</dbReference>
<dbReference type="PANTHER" id="PTHR43918:SF4">
    <property type="entry name" value="CARBOXYLIC ESTER HYDROLASE"/>
    <property type="match status" value="1"/>
</dbReference>
<dbReference type="Pfam" id="PF00135">
    <property type="entry name" value="COesterase"/>
    <property type="match status" value="1"/>
</dbReference>
<dbReference type="InterPro" id="IPR019819">
    <property type="entry name" value="Carboxylesterase_B_CS"/>
</dbReference>
<dbReference type="InterPro" id="IPR029058">
    <property type="entry name" value="AB_hydrolase_fold"/>
</dbReference>
<evidence type="ECO:0000313" key="5">
    <source>
        <dbReference type="EMBL" id="EWC48090.1"/>
    </source>
</evidence>
<dbReference type="PROSITE" id="PS00941">
    <property type="entry name" value="CARBOXYLESTERASE_B_2"/>
    <property type="match status" value="1"/>
</dbReference>
<evidence type="ECO:0000256" key="3">
    <source>
        <dbReference type="RuleBase" id="RU361235"/>
    </source>
</evidence>
<keyword evidence="3" id="KW-0732">Signal</keyword>
<comment type="similarity">
    <text evidence="1 3">Belongs to the type-B carboxylesterase/lipase family.</text>
</comment>
<dbReference type="InterPro" id="IPR002018">
    <property type="entry name" value="CarbesteraseB"/>
</dbReference>
<keyword evidence="6" id="KW-1185">Reference proteome</keyword>
<dbReference type="AlphaFoldDB" id="W7IFZ4"/>
<protein>
    <recommendedName>
        <fullName evidence="3">Carboxylic ester hydrolase</fullName>
        <ecNumber evidence="3">3.1.1.-</ecNumber>
    </recommendedName>
</protein>
<evidence type="ECO:0000256" key="2">
    <source>
        <dbReference type="ARBA" id="ARBA00022801"/>
    </source>
</evidence>
<sequence>MKSSLSLFSLTALLVLQFTGGAKANPTGGHVSSPVVQISNGTVHGKYLRGWNQDAFLKIPYAQPPVGDLRFRPPQYINRNLGAIQATNYGPHCVGYGPDQVGFDTSEDCLTINVVRPAGIRPGEKLPVAVWIHGGGFFMGGAASPRYNLTWMVDQSVKLNKRIIGVSMNYRLAGWGFLASREVAGSLNLNNGLKDQRLALHWIQENIAKFGGDPRKVTIFGESAGGASVGFQHIAFNGRDDKLFRGAIMQSGGSVQYQSSQFPTDKAVQDNYNRVVAAADTLQCLRGADRAVLDAVFPTAQFGVVIDGSFVPGFGSEAIKRGRYVRVPTIIGCTSDEGASFGQIGANNAQDIANFLGAISTLTPPSIQRILELYPESASIPPAENFTGQDDGTAQNGLQYHRAAAIIGDWFFIANQRLVAQELARQGVPVWSYRFRTRTNGAPVWRRAGHFQEVAFVFNNVNGEGYDGVFDDGNPMGGPHAADYKKLADFMSRNWVGFVHGLDPRVGAKNREVRWLSYAEGNGKSQIVFDIDVDGPTYMETDNYRQEGIAFMNERVLEGSR</sequence>
<dbReference type="EC" id="3.1.1.-" evidence="3"/>